<comment type="similarity">
    <text evidence="5">Belongs to the SAT4 family.</text>
</comment>
<feature type="compositionally biased region" description="Polar residues" evidence="6">
    <location>
        <begin position="397"/>
        <end position="414"/>
    </location>
</feature>
<keyword evidence="10" id="KW-1185">Reference proteome</keyword>
<evidence type="ECO:0000256" key="4">
    <source>
        <dbReference type="ARBA" id="ARBA00023136"/>
    </source>
</evidence>
<evidence type="ECO:0000256" key="6">
    <source>
        <dbReference type="SAM" id="MobiDB-lite"/>
    </source>
</evidence>
<dbReference type="Proteomes" id="UP001303473">
    <property type="component" value="Unassembled WGS sequence"/>
</dbReference>
<dbReference type="EMBL" id="MU853773">
    <property type="protein sequence ID" value="KAK3942531.1"/>
    <property type="molecule type" value="Genomic_DNA"/>
</dbReference>
<feature type="transmembrane region" description="Helical" evidence="7">
    <location>
        <begin position="167"/>
        <end position="190"/>
    </location>
</feature>
<evidence type="ECO:0000256" key="2">
    <source>
        <dbReference type="ARBA" id="ARBA00022692"/>
    </source>
</evidence>
<comment type="subcellular location">
    <subcellularLocation>
        <location evidence="1">Membrane</location>
        <topology evidence="1">Multi-pass membrane protein</topology>
    </subcellularLocation>
</comment>
<evidence type="ECO:0000313" key="10">
    <source>
        <dbReference type="Proteomes" id="UP001303473"/>
    </source>
</evidence>
<evidence type="ECO:0000256" key="7">
    <source>
        <dbReference type="SAM" id="Phobius"/>
    </source>
</evidence>
<evidence type="ECO:0000313" key="9">
    <source>
        <dbReference type="EMBL" id="KAK3942531.1"/>
    </source>
</evidence>
<feature type="region of interest" description="Disordered" evidence="6">
    <location>
        <begin position="395"/>
        <end position="434"/>
    </location>
</feature>
<dbReference type="PANTHER" id="PTHR33048:SF123">
    <property type="entry name" value="INTEGRAL MEMBRANE PROTEIN"/>
    <property type="match status" value="1"/>
</dbReference>
<feature type="transmembrane region" description="Helical" evidence="7">
    <location>
        <begin position="14"/>
        <end position="35"/>
    </location>
</feature>
<protein>
    <recommendedName>
        <fullName evidence="8">Rhodopsin domain-containing protein</fullName>
    </recommendedName>
</protein>
<evidence type="ECO:0000256" key="3">
    <source>
        <dbReference type="ARBA" id="ARBA00022989"/>
    </source>
</evidence>
<dbReference type="GO" id="GO:0016020">
    <property type="term" value="C:membrane"/>
    <property type="evidence" value="ECO:0007669"/>
    <property type="project" value="UniProtKB-SubCell"/>
</dbReference>
<dbReference type="AlphaFoldDB" id="A0AAN6S7D2"/>
<organism evidence="9 10">
    <name type="scientific">Diplogelasinospora grovesii</name>
    <dbReference type="NCBI Taxonomy" id="303347"/>
    <lineage>
        <taxon>Eukaryota</taxon>
        <taxon>Fungi</taxon>
        <taxon>Dikarya</taxon>
        <taxon>Ascomycota</taxon>
        <taxon>Pezizomycotina</taxon>
        <taxon>Sordariomycetes</taxon>
        <taxon>Sordariomycetidae</taxon>
        <taxon>Sordariales</taxon>
        <taxon>Diplogelasinosporaceae</taxon>
        <taxon>Diplogelasinospora</taxon>
    </lineage>
</organism>
<dbReference type="PANTHER" id="PTHR33048">
    <property type="entry name" value="PTH11-LIKE INTEGRAL MEMBRANE PROTEIN (AFU_ORTHOLOGUE AFUA_5G11245)"/>
    <property type="match status" value="1"/>
</dbReference>
<evidence type="ECO:0000256" key="5">
    <source>
        <dbReference type="ARBA" id="ARBA00038359"/>
    </source>
</evidence>
<proteinExistence type="inferred from homology"/>
<feature type="transmembrane region" description="Helical" evidence="7">
    <location>
        <begin position="122"/>
        <end position="143"/>
    </location>
</feature>
<dbReference type="Pfam" id="PF20684">
    <property type="entry name" value="Fung_rhodopsin"/>
    <property type="match status" value="1"/>
</dbReference>
<reference evidence="10" key="1">
    <citation type="journal article" date="2023" name="Mol. Phylogenet. Evol.">
        <title>Genome-scale phylogeny and comparative genomics of the fungal order Sordariales.</title>
        <authorList>
            <person name="Hensen N."/>
            <person name="Bonometti L."/>
            <person name="Westerberg I."/>
            <person name="Brannstrom I.O."/>
            <person name="Guillou S."/>
            <person name="Cros-Aarteil S."/>
            <person name="Calhoun S."/>
            <person name="Haridas S."/>
            <person name="Kuo A."/>
            <person name="Mondo S."/>
            <person name="Pangilinan J."/>
            <person name="Riley R."/>
            <person name="LaButti K."/>
            <person name="Andreopoulos B."/>
            <person name="Lipzen A."/>
            <person name="Chen C."/>
            <person name="Yan M."/>
            <person name="Daum C."/>
            <person name="Ng V."/>
            <person name="Clum A."/>
            <person name="Steindorff A."/>
            <person name="Ohm R.A."/>
            <person name="Martin F."/>
            <person name="Silar P."/>
            <person name="Natvig D.O."/>
            <person name="Lalanne C."/>
            <person name="Gautier V."/>
            <person name="Ament-Velasquez S.L."/>
            <person name="Kruys A."/>
            <person name="Hutchinson M.I."/>
            <person name="Powell A.J."/>
            <person name="Barry K."/>
            <person name="Miller A.N."/>
            <person name="Grigoriev I.V."/>
            <person name="Debuchy R."/>
            <person name="Gladieux P."/>
            <person name="Hiltunen Thoren M."/>
            <person name="Johannesson H."/>
        </authorList>
    </citation>
    <scope>NUCLEOTIDE SEQUENCE [LARGE SCALE GENOMIC DNA]</scope>
    <source>
        <strain evidence="10">CBS 340.73</strain>
    </source>
</reference>
<feature type="domain" description="Rhodopsin" evidence="8">
    <location>
        <begin position="31"/>
        <end position="266"/>
    </location>
</feature>
<feature type="transmembrane region" description="Helical" evidence="7">
    <location>
        <begin position="202"/>
        <end position="223"/>
    </location>
</feature>
<name>A0AAN6S7D2_9PEZI</name>
<feature type="transmembrane region" description="Helical" evidence="7">
    <location>
        <begin position="89"/>
        <end position="110"/>
    </location>
</feature>
<accession>A0AAN6S7D2</accession>
<keyword evidence="2 7" id="KW-0812">Transmembrane</keyword>
<gene>
    <name evidence="9" type="ORF">QBC46DRAFT_362537</name>
</gene>
<keyword evidence="4 7" id="KW-0472">Membrane</keyword>
<feature type="transmembrane region" description="Helical" evidence="7">
    <location>
        <begin position="47"/>
        <end position="69"/>
    </location>
</feature>
<feature type="region of interest" description="Disordered" evidence="6">
    <location>
        <begin position="276"/>
        <end position="305"/>
    </location>
</feature>
<evidence type="ECO:0000256" key="1">
    <source>
        <dbReference type="ARBA" id="ARBA00004141"/>
    </source>
</evidence>
<sequence length="434" mass="48088">MDSDLQDQQRQDGLVITSVVMTAMAGIFVCLRCISRFYLIRNPGPDDYLIIGATIFTIGYVVDIFVLRANHLGFPMTMLKLTEDTQATLAIQVMYCANIFCIKTSILYTYVRFAVTRTFRWLCIGTIILHSVFFFICFVVTLAQCRPLSKMWDMTGTVQGSCINTTAFFYSTSSFNILTDIWILALPIRTLRELTLPRQEKIALFLIFGVGTFACVASIVRLHTIYTYTEAADPFREGILVNLWSIIEVTMAISCASVSAIKPIFSSRQRRVTLAARSTTTRQGSTSVSVSRTGTGRDVRSKKSGNRFDLSPWHMRLGSKDVTRSSADDDNIGGRSSADAMVLTSYKPIRLKSRKDSFGREGASPPVPPQLARVVAVGRPEMEEMNSEASMIMFTPVTEQQPPRGSQRGANGQGQDEENAGLSNSSGSILVLQK</sequence>
<dbReference type="InterPro" id="IPR052337">
    <property type="entry name" value="SAT4-like"/>
</dbReference>
<evidence type="ECO:0000259" key="8">
    <source>
        <dbReference type="Pfam" id="PF20684"/>
    </source>
</evidence>
<feature type="transmembrane region" description="Helical" evidence="7">
    <location>
        <begin position="243"/>
        <end position="261"/>
    </location>
</feature>
<dbReference type="InterPro" id="IPR049326">
    <property type="entry name" value="Rhodopsin_dom_fungi"/>
</dbReference>
<feature type="compositionally biased region" description="Low complexity" evidence="6">
    <location>
        <begin position="277"/>
        <end position="294"/>
    </location>
</feature>
<keyword evidence="3 7" id="KW-1133">Transmembrane helix</keyword>
<comment type="caution">
    <text evidence="9">The sequence shown here is derived from an EMBL/GenBank/DDBJ whole genome shotgun (WGS) entry which is preliminary data.</text>
</comment>